<evidence type="ECO:0000313" key="1">
    <source>
        <dbReference type="EMBL" id="PSU29630.1"/>
    </source>
</evidence>
<organism evidence="1 2">
    <name type="scientific">Photobacterium aquimaris</name>
    <dbReference type="NCBI Taxonomy" id="512643"/>
    <lineage>
        <taxon>Bacteria</taxon>
        <taxon>Pseudomonadati</taxon>
        <taxon>Pseudomonadota</taxon>
        <taxon>Gammaproteobacteria</taxon>
        <taxon>Vibrionales</taxon>
        <taxon>Vibrionaceae</taxon>
        <taxon>Photobacterium</taxon>
    </lineage>
</organism>
<sequence>MTTESNQPLSIEELSQLNEIIEDCAKTINKDNKFKMPSGINDHFLPSIDEIFGFFNMKSDVRTLYQTMINNNVSIPQISHGSLHQLNNGGVGKGVFYKFMGVMKASSNYILRHVLSRQGSWIERAHNLNTNAAYWLGITLGYQQMKSDPNLNQQELSNYQCLADFISSRCHQDIIYKEQCKKRILAGNIDTTNKLLVWETVVSPLYRQHTQLSEPVFTMLRHACEGRDLGSYSVQQKSEFLQRSFEAKYDFLLNCIACYEVGYVARMLELTNDTNTLEVRKGFISLTLDQYVDTENDKTCFHSLFLVVKSNLSNDDHKVTNRELASYIKMNHTAYGEESLNDAQYNVLKKWFKQKDLPSNERLQQFFDDLAKAYGFNNDDHMLWVARMALGFDALLKQRTDAIINELGDEIDVTAIWKQALSRYRECYKYHFHQHFSGK</sequence>
<dbReference type="Proteomes" id="UP000240254">
    <property type="component" value="Unassembled WGS sequence"/>
</dbReference>
<reference evidence="1 2" key="1">
    <citation type="submission" date="2018-03" db="EMBL/GenBank/DDBJ databases">
        <title>Whole genome sequencing of Histamine producing bacteria.</title>
        <authorList>
            <person name="Butler K."/>
        </authorList>
    </citation>
    <scope>NUCLEOTIDE SEQUENCE [LARGE SCALE GENOMIC DNA]</scope>
    <source>
        <strain evidence="1 2">BS2</strain>
    </source>
</reference>
<name>A0A2T3IMU3_9GAMM</name>
<dbReference type="OrthoDB" id="6315961at2"/>
<protein>
    <submittedName>
        <fullName evidence="1">Uncharacterized protein</fullName>
    </submittedName>
</protein>
<evidence type="ECO:0000313" key="2">
    <source>
        <dbReference type="Proteomes" id="UP000240254"/>
    </source>
</evidence>
<dbReference type="EMBL" id="PYMK01000006">
    <property type="protein sequence ID" value="PSU29630.1"/>
    <property type="molecule type" value="Genomic_DNA"/>
</dbReference>
<accession>A0A2T3IMU3</accession>
<comment type="caution">
    <text evidence="1">The sequence shown here is derived from an EMBL/GenBank/DDBJ whole genome shotgun (WGS) entry which is preliminary data.</text>
</comment>
<dbReference type="RefSeq" id="WP_107204513.1">
    <property type="nucleotide sequence ID" value="NZ_PYMK01000006.1"/>
</dbReference>
<proteinExistence type="predicted"/>
<dbReference type="AlphaFoldDB" id="A0A2T3IMU3"/>
<gene>
    <name evidence="1" type="ORF">CTM88_06675</name>
</gene>